<sequence>MEWYDRFKHTLSKSYRISVLHRLEKDVFPWLGHRAINELTPPEILACIRRIEARGAAETARRQMQKVGQIMRYAVATGRAERDPTRDLQGSIPPPEKSHFTAVTDVRQVGALLNAIDSYHGQHVTRCALRLAPLLFVRPGELRKAEWVEFELDDKTPTWRIPAEKMKMRRPHFVPLSRQAMDILADLYPLTGLGQYLFPGNRGEKPISANTLNAALRYLGISRDQMTTHGFRAMASTLLNETGWSLDVIEAQLAHAPRNAIRAAYNRSQYLPQRREMMQSWADFLDRLKNVAEGKVVPLFKQA</sequence>
<dbReference type="Pfam" id="PF00589">
    <property type="entry name" value="Phage_integrase"/>
    <property type="match status" value="1"/>
</dbReference>
<dbReference type="CDD" id="cd00801">
    <property type="entry name" value="INT_P4_C"/>
    <property type="match status" value="1"/>
</dbReference>
<evidence type="ECO:0000256" key="4">
    <source>
        <dbReference type="ARBA" id="ARBA00023172"/>
    </source>
</evidence>
<reference evidence="8 9" key="1">
    <citation type="submission" date="2024-03" db="EMBL/GenBank/DDBJ databases">
        <title>Phenotype and Genome Characterization of a Sulfate-Reducing Bacterium Pseudodesulfovibrio sp. strain 5S69, isolated from Petroleum Reservoir in Tatarstan (Russia).</title>
        <authorList>
            <person name="Bidzhieva S.K."/>
            <person name="Kadnikov V."/>
            <person name="Tourova T.P."/>
            <person name="Samigullina S.R."/>
            <person name="Sokolova D.S."/>
            <person name="Poltaraus A.B."/>
            <person name="Avtukh A.N."/>
            <person name="Tereshina V.M."/>
            <person name="Mardanov A.V."/>
            <person name="Nazina T.N."/>
        </authorList>
    </citation>
    <scope>NUCLEOTIDE SEQUENCE [LARGE SCALE GENOMIC DNA]</scope>
    <source>
        <strain evidence="8 9">5S69</strain>
    </source>
</reference>
<keyword evidence="3 5" id="KW-0238">DNA-binding</keyword>
<evidence type="ECO:0000313" key="8">
    <source>
        <dbReference type="EMBL" id="WWX24519.1"/>
    </source>
</evidence>
<dbReference type="InterPro" id="IPR044068">
    <property type="entry name" value="CB"/>
</dbReference>
<dbReference type="InterPro" id="IPR053876">
    <property type="entry name" value="Phage_int_M"/>
</dbReference>
<evidence type="ECO:0000256" key="5">
    <source>
        <dbReference type="PROSITE-ProRule" id="PRU01248"/>
    </source>
</evidence>
<keyword evidence="4" id="KW-0233">DNA recombination</keyword>
<dbReference type="PROSITE" id="PS51898">
    <property type="entry name" value="TYR_RECOMBINASE"/>
    <property type="match status" value="1"/>
</dbReference>
<dbReference type="PANTHER" id="PTHR30629">
    <property type="entry name" value="PROPHAGE INTEGRASE"/>
    <property type="match status" value="1"/>
</dbReference>
<dbReference type="PANTHER" id="PTHR30629:SF2">
    <property type="entry name" value="PROPHAGE INTEGRASE INTS-RELATED"/>
    <property type="match status" value="1"/>
</dbReference>
<name>A0ABZ2J0P9_9BACT</name>
<dbReference type="InterPro" id="IPR013762">
    <property type="entry name" value="Integrase-like_cat_sf"/>
</dbReference>
<dbReference type="InterPro" id="IPR010998">
    <property type="entry name" value="Integrase_recombinase_N"/>
</dbReference>
<dbReference type="InterPro" id="IPR011010">
    <property type="entry name" value="DNA_brk_join_enz"/>
</dbReference>
<proteinExistence type="inferred from homology"/>
<keyword evidence="9" id="KW-1185">Reference proteome</keyword>
<dbReference type="InterPro" id="IPR002104">
    <property type="entry name" value="Integrase_catalytic"/>
</dbReference>
<gene>
    <name evidence="8" type="ORF">V8V93_12590</name>
</gene>
<dbReference type="PROSITE" id="PS51900">
    <property type="entry name" value="CB"/>
    <property type="match status" value="1"/>
</dbReference>
<dbReference type="EMBL" id="CP146609">
    <property type="protein sequence ID" value="WWX24519.1"/>
    <property type="molecule type" value="Genomic_DNA"/>
</dbReference>
<organism evidence="8 9">
    <name type="scientific">Pseudodesulfovibrio methanolicus</name>
    <dbReference type="NCBI Taxonomy" id="3126690"/>
    <lineage>
        <taxon>Bacteria</taxon>
        <taxon>Pseudomonadati</taxon>
        <taxon>Thermodesulfobacteriota</taxon>
        <taxon>Desulfovibrionia</taxon>
        <taxon>Desulfovibrionales</taxon>
        <taxon>Desulfovibrionaceae</taxon>
    </lineage>
</organism>
<dbReference type="InterPro" id="IPR050808">
    <property type="entry name" value="Phage_Integrase"/>
</dbReference>
<evidence type="ECO:0000256" key="2">
    <source>
        <dbReference type="ARBA" id="ARBA00022908"/>
    </source>
</evidence>
<feature type="domain" description="Tyr recombinase" evidence="6">
    <location>
        <begin position="99"/>
        <end position="278"/>
    </location>
</feature>
<evidence type="ECO:0000256" key="3">
    <source>
        <dbReference type="ARBA" id="ARBA00023125"/>
    </source>
</evidence>
<dbReference type="Pfam" id="PF22022">
    <property type="entry name" value="Phage_int_M"/>
    <property type="match status" value="1"/>
</dbReference>
<dbReference type="SUPFAM" id="SSF56349">
    <property type="entry name" value="DNA breaking-rejoining enzymes"/>
    <property type="match status" value="1"/>
</dbReference>
<feature type="domain" description="Core-binding (CB)" evidence="7">
    <location>
        <begin position="1"/>
        <end position="75"/>
    </location>
</feature>
<evidence type="ECO:0000313" key="9">
    <source>
        <dbReference type="Proteomes" id="UP001385389"/>
    </source>
</evidence>
<evidence type="ECO:0000256" key="1">
    <source>
        <dbReference type="ARBA" id="ARBA00008857"/>
    </source>
</evidence>
<evidence type="ECO:0000259" key="7">
    <source>
        <dbReference type="PROSITE" id="PS51900"/>
    </source>
</evidence>
<accession>A0ABZ2J0P9</accession>
<dbReference type="Gene3D" id="1.10.443.10">
    <property type="entry name" value="Intergrase catalytic core"/>
    <property type="match status" value="1"/>
</dbReference>
<dbReference type="Gene3D" id="1.10.150.130">
    <property type="match status" value="1"/>
</dbReference>
<comment type="similarity">
    <text evidence="1">Belongs to the 'phage' integrase family.</text>
</comment>
<protein>
    <submittedName>
        <fullName evidence="8">Site-specific integrase</fullName>
    </submittedName>
</protein>
<evidence type="ECO:0000259" key="6">
    <source>
        <dbReference type="PROSITE" id="PS51898"/>
    </source>
</evidence>
<dbReference type="Proteomes" id="UP001385389">
    <property type="component" value="Chromosome"/>
</dbReference>
<keyword evidence="2" id="KW-0229">DNA integration</keyword>
<dbReference type="RefSeq" id="WP_338670190.1">
    <property type="nucleotide sequence ID" value="NZ_CP146609.1"/>
</dbReference>